<protein>
    <submittedName>
        <fullName evidence="3">Uncharacterized protein</fullName>
    </submittedName>
</protein>
<dbReference type="AlphaFoldDB" id="A4S7B2"/>
<evidence type="ECO:0000313" key="4">
    <source>
        <dbReference type="Proteomes" id="UP000001568"/>
    </source>
</evidence>
<dbReference type="eggNOG" id="ENOG502S5XK">
    <property type="taxonomic scope" value="Eukaryota"/>
</dbReference>
<dbReference type="HOGENOM" id="CLU_2626416_0_0_1"/>
<proteinExistence type="predicted"/>
<dbReference type="RefSeq" id="XP_001421240.1">
    <property type="nucleotide sequence ID" value="XM_001421203.1"/>
</dbReference>
<dbReference type="GeneID" id="5005359"/>
<dbReference type="KEGG" id="olu:OSTLU_43087"/>
<evidence type="ECO:0000313" key="3">
    <source>
        <dbReference type="EMBL" id="ABO99533.1"/>
    </source>
</evidence>
<evidence type="ECO:0000256" key="2">
    <source>
        <dbReference type="SAM" id="SignalP"/>
    </source>
</evidence>
<evidence type="ECO:0000256" key="1">
    <source>
        <dbReference type="SAM" id="MobiDB-lite"/>
    </source>
</evidence>
<reference evidence="3 4" key="1">
    <citation type="journal article" date="2007" name="Proc. Natl. Acad. Sci. U.S.A.">
        <title>The tiny eukaryote Ostreococcus provides genomic insights into the paradox of plankton speciation.</title>
        <authorList>
            <person name="Palenik B."/>
            <person name="Grimwood J."/>
            <person name="Aerts A."/>
            <person name="Rouze P."/>
            <person name="Salamov A."/>
            <person name="Putnam N."/>
            <person name="Dupont C."/>
            <person name="Jorgensen R."/>
            <person name="Derelle E."/>
            <person name="Rombauts S."/>
            <person name="Zhou K."/>
            <person name="Otillar R."/>
            <person name="Merchant S.S."/>
            <person name="Podell S."/>
            <person name="Gaasterland T."/>
            <person name="Napoli C."/>
            <person name="Gendler K."/>
            <person name="Manuell A."/>
            <person name="Tai V."/>
            <person name="Vallon O."/>
            <person name="Piganeau G."/>
            <person name="Jancek S."/>
            <person name="Heijde M."/>
            <person name="Jabbari K."/>
            <person name="Bowler C."/>
            <person name="Lohr M."/>
            <person name="Robbens S."/>
            <person name="Werner G."/>
            <person name="Dubchak I."/>
            <person name="Pazour G.J."/>
            <person name="Ren Q."/>
            <person name="Paulsen I."/>
            <person name="Delwiche C."/>
            <person name="Schmutz J."/>
            <person name="Rokhsar D."/>
            <person name="Van de Peer Y."/>
            <person name="Moreau H."/>
            <person name="Grigoriev I.V."/>
        </authorList>
    </citation>
    <scope>NUCLEOTIDE SEQUENCE [LARGE SCALE GENOMIC DNA]</scope>
    <source>
        <strain evidence="3 4">CCE9901</strain>
    </source>
</reference>
<keyword evidence="2" id="KW-0732">Signal</keyword>
<dbReference type="Gramene" id="ABO99533">
    <property type="protein sequence ID" value="ABO99533"/>
    <property type="gene ID" value="OSTLU_43087"/>
</dbReference>
<feature type="region of interest" description="Disordered" evidence="1">
    <location>
        <begin position="49"/>
        <end position="78"/>
    </location>
</feature>
<keyword evidence="4" id="KW-1185">Reference proteome</keyword>
<dbReference type="PANTHER" id="PTHR35135:SF3">
    <property type="entry name" value="OS05G0517800 PROTEIN"/>
    <property type="match status" value="1"/>
</dbReference>
<dbReference type="OMA" id="IKHIRTW"/>
<dbReference type="Proteomes" id="UP000001568">
    <property type="component" value="Chromosome 14"/>
</dbReference>
<dbReference type="EMBL" id="CP000594">
    <property type="protein sequence ID" value="ABO99533.1"/>
    <property type="molecule type" value="Genomic_DNA"/>
</dbReference>
<dbReference type="PANTHER" id="PTHR35135">
    <property type="entry name" value="OS05G0517800 PROTEIN"/>
    <property type="match status" value="1"/>
</dbReference>
<name>A4S7B2_OSTLU</name>
<sequence length="78" mass="8761">MAWTNFIITATGLIAVASLMRTDVRQSSRMLRQNLKTIRRWVEDGAEATAKTSEKTLGDTAVGKAMKEMRDEAMKKKD</sequence>
<feature type="compositionally biased region" description="Basic and acidic residues" evidence="1">
    <location>
        <begin position="65"/>
        <end position="78"/>
    </location>
</feature>
<accession>A4S7B2</accession>
<organism evidence="3 4">
    <name type="scientific">Ostreococcus lucimarinus (strain CCE9901)</name>
    <dbReference type="NCBI Taxonomy" id="436017"/>
    <lineage>
        <taxon>Eukaryota</taxon>
        <taxon>Viridiplantae</taxon>
        <taxon>Chlorophyta</taxon>
        <taxon>Mamiellophyceae</taxon>
        <taxon>Mamiellales</taxon>
        <taxon>Bathycoccaceae</taxon>
        <taxon>Ostreococcus</taxon>
    </lineage>
</organism>
<dbReference type="OrthoDB" id="2019035at2759"/>
<gene>
    <name evidence="3" type="ORF">OSTLU_43087</name>
</gene>
<feature type="chain" id="PRO_5002673120" evidence="2">
    <location>
        <begin position="19"/>
        <end position="78"/>
    </location>
</feature>
<feature type="signal peptide" evidence="2">
    <location>
        <begin position="1"/>
        <end position="18"/>
    </location>
</feature>